<dbReference type="EMBL" id="JAVIZQ010000001">
    <property type="protein sequence ID" value="MDR6141527.1"/>
    <property type="molecule type" value="Genomic_DNA"/>
</dbReference>
<accession>A0ABU1HNB0</accession>
<name>A0ABU1HNB0_9MICO</name>
<evidence type="ECO:0000313" key="2">
    <source>
        <dbReference type="Proteomes" id="UP001249291"/>
    </source>
</evidence>
<reference evidence="1 2" key="1">
    <citation type="submission" date="2023-08" db="EMBL/GenBank/DDBJ databases">
        <title>Functional and genomic diversity of the sorghum phyllosphere microbiome.</title>
        <authorList>
            <person name="Shade A."/>
        </authorList>
    </citation>
    <scope>NUCLEOTIDE SEQUENCE [LARGE SCALE GENOMIC DNA]</scope>
    <source>
        <strain evidence="1 2">SORGH_AS_0445</strain>
    </source>
</reference>
<sequence length="32" mass="3301">MTHTALDPRLDLTLETALTATPAAVDPTHGGL</sequence>
<keyword evidence="2" id="KW-1185">Reference proteome</keyword>
<evidence type="ECO:0000313" key="1">
    <source>
        <dbReference type="EMBL" id="MDR6141527.1"/>
    </source>
</evidence>
<proteinExistence type="predicted"/>
<comment type="caution">
    <text evidence="1">The sequence shown here is derived from an EMBL/GenBank/DDBJ whole genome shotgun (WGS) entry which is preliminary data.</text>
</comment>
<dbReference type="Proteomes" id="UP001249291">
    <property type="component" value="Unassembled WGS sequence"/>
</dbReference>
<gene>
    <name evidence="1" type="ORF">QE375_001081</name>
</gene>
<protein>
    <submittedName>
        <fullName evidence="1">Uncharacterized protein</fullName>
    </submittedName>
</protein>
<organism evidence="1 2">
    <name type="scientific">Microbacterium foliorum</name>
    <dbReference type="NCBI Taxonomy" id="104336"/>
    <lineage>
        <taxon>Bacteria</taxon>
        <taxon>Bacillati</taxon>
        <taxon>Actinomycetota</taxon>
        <taxon>Actinomycetes</taxon>
        <taxon>Micrococcales</taxon>
        <taxon>Microbacteriaceae</taxon>
        <taxon>Microbacterium</taxon>
    </lineage>
</organism>